<name>A0A645IB55_9ZZZZ</name>
<comment type="caution">
    <text evidence="1">The sequence shown here is derived from an EMBL/GenBank/DDBJ whole genome shotgun (WGS) entry which is preliminary data.</text>
</comment>
<evidence type="ECO:0000313" key="1">
    <source>
        <dbReference type="EMBL" id="MPN48557.1"/>
    </source>
</evidence>
<accession>A0A645IB55</accession>
<reference evidence="1" key="1">
    <citation type="submission" date="2019-08" db="EMBL/GenBank/DDBJ databases">
        <authorList>
            <person name="Kucharzyk K."/>
            <person name="Murdoch R.W."/>
            <person name="Higgins S."/>
            <person name="Loffler F."/>
        </authorList>
    </citation>
    <scope>NUCLEOTIDE SEQUENCE</scope>
</reference>
<sequence>MAAAVVRGADGHLGIDVAIIKGELHTGILGHLRIAVFVQRLPIVIRAVEALQRPGAECDFIGRCAARAGEFAFRKRDAELLCLFLGHAKDGSIHHVPAALDHAIGLDERHDGLYAFDLLELRNRFFIQFLLA</sequence>
<gene>
    <name evidence="1" type="ORF">SDC9_196167</name>
</gene>
<organism evidence="1">
    <name type="scientific">bioreactor metagenome</name>
    <dbReference type="NCBI Taxonomy" id="1076179"/>
    <lineage>
        <taxon>unclassified sequences</taxon>
        <taxon>metagenomes</taxon>
        <taxon>ecological metagenomes</taxon>
    </lineage>
</organism>
<proteinExistence type="predicted"/>
<protein>
    <submittedName>
        <fullName evidence="1">Uncharacterized protein</fullName>
    </submittedName>
</protein>
<dbReference type="AlphaFoldDB" id="A0A645IB55"/>
<dbReference type="EMBL" id="VSSQ01110999">
    <property type="protein sequence ID" value="MPN48557.1"/>
    <property type="molecule type" value="Genomic_DNA"/>
</dbReference>